<keyword evidence="6" id="KW-1185">Reference proteome</keyword>
<gene>
    <name evidence="5" type="ORF">QC820_06835</name>
</gene>
<reference evidence="5 6" key="1">
    <citation type="submission" date="2023-04" db="EMBL/GenBank/DDBJ databases">
        <title>A long-awaited taxogenomic arrangement of the family Halomonadaceae.</title>
        <authorList>
            <person name="De La Haba R."/>
            <person name="Chuvochina M."/>
            <person name="Wittouck S."/>
            <person name="Arahal D.R."/>
            <person name="Sanchez-Porro C."/>
            <person name="Hugenholtz P."/>
            <person name="Ventosa A."/>
        </authorList>
    </citation>
    <scope>NUCLEOTIDE SEQUENCE [LARGE SCALE GENOMIC DNA]</scope>
    <source>
        <strain evidence="5 6">DSM 17332</strain>
    </source>
</reference>
<dbReference type="InterPro" id="IPR000086">
    <property type="entry name" value="NUDIX_hydrolase_dom"/>
</dbReference>
<evidence type="ECO:0000256" key="3">
    <source>
        <dbReference type="RuleBase" id="RU003476"/>
    </source>
</evidence>
<dbReference type="CDD" id="cd04673">
    <property type="entry name" value="NUDIX_ADPRase"/>
    <property type="match status" value="1"/>
</dbReference>
<dbReference type="InterPro" id="IPR020084">
    <property type="entry name" value="NUDIX_hydrolase_CS"/>
</dbReference>
<comment type="caution">
    <text evidence="5">The sequence shown here is derived from an EMBL/GenBank/DDBJ whole genome shotgun (WGS) entry which is preliminary data.</text>
</comment>
<dbReference type="GO" id="GO:0016787">
    <property type="term" value="F:hydrolase activity"/>
    <property type="evidence" value="ECO:0007669"/>
    <property type="project" value="UniProtKB-KW"/>
</dbReference>
<dbReference type="Gene3D" id="3.90.79.10">
    <property type="entry name" value="Nucleoside Triphosphate Pyrophosphohydrolase"/>
    <property type="match status" value="1"/>
</dbReference>
<dbReference type="PANTHER" id="PTHR43736">
    <property type="entry name" value="ADP-RIBOSE PYROPHOSPHATASE"/>
    <property type="match status" value="1"/>
</dbReference>
<dbReference type="Pfam" id="PF00293">
    <property type="entry name" value="NUDIX"/>
    <property type="match status" value="1"/>
</dbReference>
<dbReference type="InterPro" id="IPR015797">
    <property type="entry name" value="NUDIX_hydrolase-like_dom_sf"/>
</dbReference>
<evidence type="ECO:0000313" key="5">
    <source>
        <dbReference type="EMBL" id="MDR5892527.1"/>
    </source>
</evidence>
<dbReference type="RefSeq" id="WP_309636304.1">
    <property type="nucleotide sequence ID" value="NZ_JARWAL010000005.1"/>
</dbReference>
<evidence type="ECO:0000313" key="6">
    <source>
        <dbReference type="Proteomes" id="UP001252270"/>
    </source>
</evidence>
<keyword evidence="2 3" id="KW-0378">Hydrolase</keyword>
<evidence type="ECO:0000259" key="4">
    <source>
        <dbReference type="PROSITE" id="PS51462"/>
    </source>
</evidence>
<dbReference type="EMBL" id="JARWAL010000005">
    <property type="protein sequence ID" value="MDR5892527.1"/>
    <property type="molecule type" value="Genomic_DNA"/>
</dbReference>
<dbReference type="PROSITE" id="PS00893">
    <property type="entry name" value="NUDIX_BOX"/>
    <property type="match status" value="1"/>
</dbReference>
<dbReference type="Proteomes" id="UP001252270">
    <property type="component" value="Unassembled WGS sequence"/>
</dbReference>
<evidence type="ECO:0000256" key="1">
    <source>
        <dbReference type="ARBA" id="ARBA00001946"/>
    </source>
</evidence>
<organism evidence="5 6">
    <name type="scientific">Halomonas mongoliensis</name>
    <dbReference type="NCBI Taxonomy" id="321265"/>
    <lineage>
        <taxon>Bacteria</taxon>
        <taxon>Pseudomonadati</taxon>
        <taxon>Pseudomonadota</taxon>
        <taxon>Gammaproteobacteria</taxon>
        <taxon>Oceanospirillales</taxon>
        <taxon>Halomonadaceae</taxon>
        <taxon>Halomonas</taxon>
    </lineage>
</organism>
<sequence>MPPPSPGVTAFPAAAVSCAVVREGHLLMVRRRNLPNAGRLALPGGRVEAGEPLAVAAERELLEETGVQGISVGPFTAIDVIDRDEAGRLRFHYVLVVMEMRWSSGEPVAADDALDACWMDLAALRAAREEVCSTALAVACRLLGAGNQR</sequence>
<dbReference type="PRINTS" id="PR00502">
    <property type="entry name" value="NUDIXFAMILY"/>
</dbReference>
<dbReference type="SUPFAM" id="SSF55811">
    <property type="entry name" value="Nudix"/>
    <property type="match status" value="1"/>
</dbReference>
<proteinExistence type="inferred from homology"/>
<comment type="cofactor">
    <cofactor evidence="1">
        <name>Mg(2+)</name>
        <dbReference type="ChEBI" id="CHEBI:18420"/>
    </cofactor>
</comment>
<accession>A0ABU1GM01</accession>
<dbReference type="PANTHER" id="PTHR43736:SF1">
    <property type="entry name" value="DIHYDRONEOPTERIN TRIPHOSPHATE DIPHOSPHATASE"/>
    <property type="match status" value="1"/>
</dbReference>
<dbReference type="InterPro" id="IPR020476">
    <property type="entry name" value="Nudix_hydrolase"/>
</dbReference>
<feature type="domain" description="Nudix hydrolase" evidence="4">
    <location>
        <begin position="11"/>
        <end position="144"/>
    </location>
</feature>
<evidence type="ECO:0000256" key="2">
    <source>
        <dbReference type="ARBA" id="ARBA00022801"/>
    </source>
</evidence>
<comment type="similarity">
    <text evidence="3">Belongs to the Nudix hydrolase family.</text>
</comment>
<protein>
    <submittedName>
        <fullName evidence="5">NUDIX hydrolase</fullName>
    </submittedName>
</protein>
<name>A0ABU1GM01_9GAMM</name>
<dbReference type="PROSITE" id="PS51462">
    <property type="entry name" value="NUDIX"/>
    <property type="match status" value="1"/>
</dbReference>